<feature type="transmembrane region" description="Helical" evidence="9">
    <location>
        <begin position="138"/>
        <end position="156"/>
    </location>
</feature>
<feature type="transmembrane region" description="Helical" evidence="9">
    <location>
        <begin position="497"/>
        <end position="513"/>
    </location>
</feature>
<evidence type="ECO:0000256" key="4">
    <source>
        <dbReference type="ARBA" id="ARBA00022692"/>
    </source>
</evidence>
<feature type="transmembrane region" description="Helical" evidence="9">
    <location>
        <begin position="391"/>
        <end position="412"/>
    </location>
</feature>
<evidence type="ECO:0000256" key="1">
    <source>
        <dbReference type="ARBA" id="ARBA00004141"/>
    </source>
</evidence>
<evidence type="ECO:0000256" key="6">
    <source>
        <dbReference type="ARBA" id="ARBA00023136"/>
    </source>
</evidence>
<dbReference type="RefSeq" id="XP_040618924.1">
    <property type="nucleotide sequence ID" value="XM_040758790.1"/>
</dbReference>
<feature type="transmembrane region" description="Helical" evidence="9">
    <location>
        <begin position="235"/>
        <end position="256"/>
    </location>
</feature>
<accession>A0A0C2EWF9</accession>
<dbReference type="SUPFAM" id="SSF103473">
    <property type="entry name" value="MFS general substrate transporter"/>
    <property type="match status" value="1"/>
</dbReference>
<feature type="domain" description="Major facilitator superfamily (MFS) profile" evidence="10">
    <location>
        <begin position="59"/>
        <end position="519"/>
    </location>
</feature>
<dbReference type="InterPro" id="IPR050360">
    <property type="entry name" value="MFS_Sugar_Transporters"/>
</dbReference>
<reference evidence="11 12" key="1">
    <citation type="journal article" date="2014" name="BMC Genomics">
        <title>Comparative genomics of the major fungal agents of human and animal Sporotrichosis: Sporothrix schenckii and Sporothrix brasiliensis.</title>
        <authorList>
            <person name="Teixeira M.M."/>
            <person name="de Almeida L.G."/>
            <person name="Kubitschek-Barreira P."/>
            <person name="Alves F.L."/>
            <person name="Kioshima E.S."/>
            <person name="Abadio A.K."/>
            <person name="Fernandes L."/>
            <person name="Derengowski L.S."/>
            <person name="Ferreira K.S."/>
            <person name="Souza R.C."/>
            <person name="Ruiz J.C."/>
            <person name="de Andrade N.C."/>
            <person name="Paes H.C."/>
            <person name="Nicola A.M."/>
            <person name="Albuquerque P."/>
            <person name="Gerber A.L."/>
            <person name="Martins V.P."/>
            <person name="Peconick L.D."/>
            <person name="Neto A.V."/>
            <person name="Chaucanez C.B."/>
            <person name="Silva P.A."/>
            <person name="Cunha O.L."/>
            <person name="de Oliveira F.F."/>
            <person name="dos Santos T.C."/>
            <person name="Barros A.L."/>
            <person name="Soares M.A."/>
            <person name="de Oliveira L.M."/>
            <person name="Marini M.M."/>
            <person name="Villalobos-Duno H."/>
            <person name="Cunha M.M."/>
            <person name="de Hoog S."/>
            <person name="da Silveira J.F."/>
            <person name="Henrissat B."/>
            <person name="Nino-Vega G.A."/>
            <person name="Cisalpino P.S."/>
            <person name="Mora-Montes H.M."/>
            <person name="Almeida S.R."/>
            <person name="Stajich J.E."/>
            <person name="Lopes-Bezerra L.M."/>
            <person name="Vasconcelos A.T."/>
            <person name="Felipe M.S."/>
        </authorList>
    </citation>
    <scope>NUCLEOTIDE SEQUENCE [LARGE SCALE GENOMIC DNA]</scope>
    <source>
        <strain evidence="11 12">5110</strain>
    </source>
</reference>
<dbReference type="NCBIfam" id="TIGR00879">
    <property type="entry name" value="SP"/>
    <property type="match status" value="1"/>
</dbReference>
<keyword evidence="6 9" id="KW-0472">Membrane</keyword>
<evidence type="ECO:0000256" key="5">
    <source>
        <dbReference type="ARBA" id="ARBA00022989"/>
    </source>
</evidence>
<dbReference type="InterPro" id="IPR005828">
    <property type="entry name" value="MFS_sugar_transport-like"/>
</dbReference>
<dbReference type="Proteomes" id="UP000031575">
    <property type="component" value="Unassembled WGS sequence"/>
</dbReference>
<dbReference type="GO" id="GO:0005351">
    <property type="term" value="F:carbohydrate:proton symporter activity"/>
    <property type="evidence" value="ECO:0007669"/>
    <property type="project" value="TreeGrafter"/>
</dbReference>
<organism evidence="11 12">
    <name type="scientific">Sporothrix brasiliensis 5110</name>
    <dbReference type="NCBI Taxonomy" id="1398154"/>
    <lineage>
        <taxon>Eukaryota</taxon>
        <taxon>Fungi</taxon>
        <taxon>Dikarya</taxon>
        <taxon>Ascomycota</taxon>
        <taxon>Pezizomycotina</taxon>
        <taxon>Sordariomycetes</taxon>
        <taxon>Sordariomycetidae</taxon>
        <taxon>Ophiostomatales</taxon>
        <taxon>Ophiostomataceae</taxon>
        <taxon>Sporothrix</taxon>
    </lineage>
</organism>
<dbReference type="EMBL" id="AWTV01000008">
    <property type="protein sequence ID" value="KIH90914.1"/>
    <property type="molecule type" value="Genomic_DNA"/>
</dbReference>
<evidence type="ECO:0000256" key="7">
    <source>
        <dbReference type="ARBA" id="ARBA00026248"/>
    </source>
</evidence>
<feature type="transmembrane region" description="Helical" evidence="9">
    <location>
        <begin position="195"/>
        <end position="215"/>
    </location>
</feature>
<sequence>MEMTDTKNPPPPPAANVANVANAWVGLAGLNADARDATEAEHSMTLARALRQYPKACFWSVVVSLVVIMDGYDTALIGTLFGFPAFQRRFGVAVPHSTTGFQVQPKWQTALGLASPLGNLVGIALNGVCTERWGHKRTLLGAMAWLTACIFIAFFAPSVGVLFVGELLCGVSWGIYTTLATAYASEVTPVVLRAYLETFVVLCWGIGQFVSYGVLDGLTGNTTQWAWRVPFAVQWAFPVVIVPLVVFAPESPWWLVRQGRLVDAERSVRRLTTAPRGTAASAGGDDVAVTARNAVALMVETTQLERAMTEGAAWRDCFRGTNLWRTEISCVAWLSQVLVGFAITSYATFFFEQAGLPAADAYKLTVGLGGLHFLCNLASTLLTARHGRRPIFMAGALGMGLIMLVIGFLSVAQDARGGAARSYGFAGAAFYFLWYACYQLTVGPMAFIIVAETSSTRLRSKTISLARNTYNVGVICSSTVAPYVLGSTEGNWKGKSGFLAAGFALLILVWSYFRLPECKGRTYEELDVLFAKNLRARDFASYQFDRELDIERKMGDAEHVE</sequence>
<dbReference type="GeneID" id="63673711"/>
<dbReference type="VEuPathDB" id="FungiDB:SPBR_00471"/>
<feature type="transmembrane region" description="Helical" evidence="9">
    <location>
        <begin position="56"/>
        <end position="87"/>
    </location>
</feature>
<dbReference type="GO" id="GO:0000023">
    <property type="term" value="P:maltose metabolic process"/>
    <property type="evidence" value="ECO:0007669"/>
    <property type="project" value="UniProtKB-KW"/>
</dbReference>
<dbReference type="Pfam" id="PF00083">
    <property type="entry name" value="Sugar_tr"/>
    <property type="match status" value="1"/>
</dbReference>
<dbReference type="PANTHER" id="PTHR48022">
    <property type="entry name" value="PLASTIDIC GLUCOSE TRANSPORTER 4"/>
    <property type="match status" value="1"/>
</dbReference>
<feature type="transmembrane region" description="Helical" evidence="9">
    <location>
        <begin position="361"/>
        <end position="384"/>
    </location>
</feature>
<protein>
    <submittedName>
        <fullName evidence="11">MFS transporter, SP family, general alpha glucoside:H+ symporter</fullName>
    </submittedName>
</protein>
<evidence type="ECO:0000256" key="9">
    <source>
        <dbReference type="SAM" id="Phobius"/>
    </source>
</evidence>
<dbReference type="PROSITE" id="PS50850">
    <property type="entry name" value="MFS"/>
    <property type="match status" value="1"/>
</dbReference>
<gene>
    <name evidence="11" type="ORF">SPBR_00471</name>
</gene>
<evidence type="ECO:0000256" key="2">
    <source>
        <dbReference type="ARBA" id="ARBA00010992"/>
    </source>
</evidence>
<comment type="subcellular location">
    <subcellularLocation>
        <location evidence="1">Membrane</location>
        <topology evidence="1">Multi-pass membrane protein</topology>
    </subcellularLocation>
</comment>
<dbReference type="OrthoDB" id="6612291at2759"/>
<evidence type="ECO:0000256" key="3">
    <source>
        <dbReference type="ARBA" id="ARBA00022448"/>
    </source>
</evidence>
<keyword evidence="5 9" id="KW-1133">Transmembrane helix</keyword>
<dbReference type="GO" id="GO:0016020">
    <property type="term" value="C:membrane"/>
    <property type="evidence" value="ECO:0007669"/>
    <property type="project" value="UniProtKB-SubCell"/>
</dbReference>
<evidence type="ECO:0000313" key="11">
    <source>
        <dbReference type="EMBL" id="KIH90914.1"/>
    </source>
</evidence>
<comment type="caution">
    <text evidence="11">The sequence shown here is derived from an EMBL/GenBank/DDBJ whole genome shotgun (WGS) entry which is preliminary data.</text>
</comment>
<feature type="transmembrane region" description="Helical" evidence="9">
    <location>
        <begin position="328"/>
        <end position="349"/>
    </location>
</feature>
<dbReference type="Gene3D" id="1.20.1250.20">
    <property type="entry name" value="MFS general substrate transporter like domains"/>
    <property type="match status" value="1"/>
</dbReference>
<keyword evidence="3 8" id="KW-0813">Transport</keyword>
<dbReference type="FunFam" id="1.20.1250.20:FF:000078">
    <property type="entry name" value="MFS maltose transporter, putative"/>
    <property type="match status" value="1"/>
</dbReference>
<dbReference type="PANTHER" id="PTHR48022:SF5">
    <property type="entry name" value="ALPHA-GLUCOSIDES PERMEASE MPH2-RELATED"/>
    <property type="match status" value="1"/>
</dbReference>
<keyword evidence="7" id="KW-0462">Maltose metabolism</keyword>
<proteinExistence type="inferred from homology"/>
<keyword evidence="12" id="KW-1185">Reference proteome</keyword>
<feature type="transmembrane region" description="Helical" evidence="9">
    <location>
        <begin position="432"/>
        <end position="453"/>
    </location>
</feature>
<dbReference type="InterPro" id="IPR003663">
    <property type="entry name" value="Sugar/inositol_transpt"/>
</dbReference>
<dbReference type="InterPro" id="IPR036259">
    <property type="entry name" value="MFS_trans_sf"/>
</dbReference>
<dbReference type="AlphaFoldDB" id="A0A0C2EWF9"/>
<feature type="transmembrane region" description="Helical" evidence="9">
    <location>
        <begin position="465"/>
        <end position="485"/>
    </location>
</feature>
<dbReference type="InterPro" id="IPR020846">
    <property type="entry name" value="MFS_dom"/>
</dbReference>
<evidence type="ECO:0000313" key="12">
    <source>
        <dbReference type="Proteomes" id="UP000031575"/>
    </source>
</evidence>
<evidence type="ECO:0000259" key="10">
    <source>
        <dbReference type="PROSITE" id="PS50850"/>
    </source>
</evidence>
<feature type="transmembrane region" description="Helical" evidence="9">
    <location>
        <begin position="107"/>
        <end position="126"/>
    </location>
</feature>
<comment type="similarity">
    <text evidence="2 8">Belongs to the major facilitator superfamily. Sugar transporter (TC 2.A.1.1) family.</text>
</comment>
<evidence type="ECO:0000256" key="8">
    <source>
        <dbReference type="RuleBase" id="RU003346"/>
    </source>
</evidence>
<name>A0A0C2EWF9_9PEZI</name>
<dbReference type="HOGENOM" id="CLU_001265_11_5_1"/>
<dbReference type="InterPro" id="IPR005829">
    <property type="entry name" value="Sugar_transporter_CS"/>
</dbReference>
<keyword evidence="4 9" id="KW-0812">Transmembrane</keyword>
<dbReference type="PROSITE" id="PS00217">
    <property type="entry name" value="SUGAR_TRANSPORT_2"/>
    <property type="match status" value="1"/>
</dbReference>